<evidence type="ECO:0000313" key="2">
    <source>
        <dbReference type="Proteomes" id="UP001159405"/>
    </source>
</evidence>
<dbReference type="EMBL" id="CALNXK010000021">
    <property type="protein sequence ID" value="CAH3108939.1"/>
    <property type="molecule type" value="Genomic_DNA"/>
</dbReference>
<sequence length="151" mass="17291">MGNAKENTYTEGVCVVLWLHPLNPLEQYALLGMKMGYWGLSPRRGSTTGESKDVWTIGVVKEEVCWLRTCKQVKWEKRGDLKRRDSIAMYWWLSYGTPQGLVTSARVLRHKSQSVVASVDVCVVIKDIDHWSSKGMRMVIEDLRNGKEEES</sequence>
<name>A0ABN8NLU1_9CNID</name>
<proteinExistence type="predicted"/>
<accession>A0ABN8NLU1</accession>
<dbReference type="Proteomes" id="UP001159405">
    <property type="component" value="Unassembled WGS sequence"/>
</dbReference>
<evidence type="ECO:0000313" key="1">
    <source>
        <dbReference type="EMBL" id="CAH3108939.1"/>
    </source>
</evidence>
<reference evidence="1 2" key="1">
    <citation type="submission" date="2022-05" db="EMBL/GenBank/DDBJ databases">
        <authorList>
            <consortium name="Genoscope - CEA"/>
            <person name="William W."/>
        </authorList>
    </citation>
    <scope>NUCLEOTIDE SEQUENCE [LARGE SCALE GENOMIC DNA]</scope>
</reference>
<protein>
    <submittedName>
        <fullName evidence="1">Uncharacterized protein</fullName>
    </submittedName>
</protein>
<gene>
    <name evidence="1" type="ORF">PLOB_00017923</name>
</gene>
<organism evidence="1 2">
    <name type="scientific">Porites lobata</name>
    <dbReference type="NCBI Taxonomy" id="104759"/>
    <lineage>
        <taxon>Eukaryota</taxon>
        <taxon>Metazoa</taxon>
        <taxon>Cnidaria</taxon>
        <taxon>Anthozoa</taxon>
        <taxon>Hexacorallia</taxon>
        <taxon>Scleractinia</taxon>
        <taxon>Fungiina</taxon>
        <taxon>Poritidae</taxon>
        <taxon>Porites</taxon>
    </lineage>
</organism>
<comment type="caution">
    <text evidence="1">The sequence shown here is derived from an EMBL/GenBank/DDBJ whole genome shotgun (WGS) entry which is preliminary data.</text>
</comment>
<keyword evidence="2" id="KW-1185">Reference proteome</keyword>